<dbReference type="AlphaFoldDB" id="A0A7J7G0Y8"/>
<protein>
    <submittedName>
        <fullName evidence="1">Uncharacterized protein</fullName>
    </submittedName>
</protein>
<name>A0A7J7G0Y8_CAMSI</name>
<sequence length="69" mass="8063">MCFDLRAYVYANHPGSVSQTRDDIPVQVWLRSGVRYTEGTWDICVGQKGRAEVVELRYKEFNYEFISIV</sequence>
<evidence type="ECO:0000313" key="2">
    <source>
        <dbReference type="Proteomes" id="UP000593564"/>
    </source>
</evidence>
<gene>
    <name evidence="1" type="ORF">HYC85_030450</name>
</gene>
<reference evidence="1 2" key="2">
    <citation type="submission" date="2020-07" db="EMBL/GenBank/DDBJ databases">
        <title>Genome assembly of wild tea tree DASZ reveals pedigree and selection history of tea varieties.</title>
        <authorList>
            <person name="Zhang W."/>
        </authorList>
    </citation>
    <scope>NUCLEOTIDE SEQUENCE [LARGE SCALE GENOMIC DNA]</scope>
    <source>
        <strain evidence="2">cv. G240</strain>
        <tissue evidence="1">Leaf</tissue>
    </source>
</reference>
<proteinExistence type="predicted"/>
<keyword evidence="2" id="KW-1185">Reference proteome</keyword>
<reference evidence="2" key="1">
    <citation type="journal article" date="2020" name="Nat. Commun.">
        <title>Genome assembly of wild tea tree DASZ reveals pedigree and selection history of tea varieties.</title>
        <authorList>
            <person name="Zhang W."/>
            <person name="Zhang Y."/>
            <person name="Qiu H."/>
            <person name="Guo Y."/>
            <person name="Wan H."/>
            <person name="Zhang X."/>
            <person name="Scossa F."/>
            <person name="Alseekh S."/>
            <person name="Zhang Q."/>
            <person name="Wang P."/>
            <person name="Xu L."/>
            <person name="Schmidt M.H."/>
            <person name="Jia X."/>
            <person name="Li D."/>
            <person name="Zhu A."/>
            <person name="Guo F."/>
            <person name="Chen W."/>
            <person name="Ni D."/>
            <person name="Usadel B."/>
            <person name="Fernie A.R."/>
            <person name="Wen W."/>
        </authorList>
    </citation>
    <scope>NUCLEOTIDE SEQUENCE [LARGE SCALE GENOMIC DNA]</scope>
    <source>
        <strain evidence="2">cv. G240</strain>
    </source>
</reference>
<accession>A0A7J7G0Y8</accession>
<evidence type="ECO:0000313" key="1">
    <source>
        <dbReference type="EMBL" id="KAF5934279.1"/>
    </source>
</evidence>
<organism evidence="1 2">
    <name type="scientific">Camellia sinensis</name>
    <name type="common">Tea plant</name>
    <name type="synonym">Thea sinensis</name>
    <dbReference type="NCBI Taxonomy" id="4442"/>
    <lineage>
        <taxon>Eukaryota</taxon>
        <taxon>Viridiplantae</taxon>
        <taxon>Streptophyta</taxon>
        <taxon>Embryophyta</taxon>
        <taxon>Tracheophyta</taxon>
        <taxon>Spermatophyta</taxon>
        <taxon>Magnoliopsida</taxon>
        <taxon>eudicotyledons</taxon>
        <taxon>Gunneridae</taxon>
        <taxon>Pentapetalae</taxon>
        <taxon>asterids</taxon>
        <taxon>Ericales</taxon>
        <taxon>Theaceae</taxon>
        <taxon>Camellia</taxon>
    </lineage>
</organism>
<comment type="caution">
    <text evidence="1">The sequence shown here is derived from an EMBL/GenBank/DDBJ whole genome shotgun (WGS) entry which is preliminary data.</text>
</comment>
<dbReference type="EMBL" id="JACBKZ010000014">
    <property type="protein sequence ID" value="KAF5934279.1"/>
    <property type="molecule type" value="Genomic_DNA"/>
</dbReference>
<dbReference type="Proteomes" id="UP000593564">
    <property type="component" value="Unassembled WGS sequence"/>
</dbReference>